<gene>
    <name evidence="12" type="ORF">RI543_001934</name>
</gene>
<keyword evidence="6" id="KW-0029">Amino-acid transport</keyword>
<evidence type="ECO:0000313" key="13">
    <source>
        <dbReference type="Proteomes" id="UP001306508"/>
    </source>
</evidence>
<comment type="caution">
    <text evidence="12">The sequence shown here is derived from an EMBL/GenBank/DDBJ whole genome shotgun (WGS) entry which is preliminary data.</text>
</comment>
<feature type="transmembrane region" description="Helical" evidence="10">
    <location>
        <begin position="491"/>
        <end position="509"/>
    </location>
</feature>
<feature type="transmembrane region" description="Helical" evidence="10">
    <location>
        <begin position="277"/>
        <end position="296"/>
    </location>
</feature>
<feature type="compositionally biased region" description="Low complexity" evidence="9">
    <location>
        <begin position="1"/>
        <end position="15"/>
    </location>
</feature>
<evidence type="ECO:0000256" key="9">
    <source>
        <dbReference type="SAM" id="MobiDB-lite"/>
    </source>
</evidence>
<keyword evidence="13" id="KW-1185">Reference proteome</keyword>
<feature type="transmembrane region" description="Helical" evidence="10">
    <location>
        <begin position="383"/>
        <end position="402"/>
    </location>
</feature>
<dbReference type="GO" id="GO:0015179">
    <property type="term" value="F:L-amino acid transmembrane transporter activity"/>
    <property type="evidence" value="ECO:0007669"/>
    <property type="project" value="TreeGrafter"/>
</dbReference>
<feature type="transmembrane region" description="Helical" evidence="10">
    <location>
        <begin position="581"/>
        <end position="601"/>
    </location>
</feature>
<evidence type="ECO:0000256" key="5">
    <source>
        <dbReference type="ARBA" id="ARBA00022692"/>
    </source>
</evidence>
<protein>
    <recommendedName>
        <fullName evidence="11">Amino acid transporter transmembrane domain-containing protein</fullName>
    </recommendedName>
</protein>
<proteinExistence type="inferred from homology"/>
<name>A0AAN7ZST3_9SACH</name>
<dbReference type="EMBL" id="JAWIZZ010000040">
    <property type="protein sequence ID" value="KAK5780809.1"/>
    <property type="molecule type" value="Genomic_DNA"/>
</dbReference>
<evidence type="ECO:0000259" key="11">
    <source>
        <dbReference type="Pfam" id="PF01490"/>
    </source>
</evidence>
<dbReference type="Pfam" id="PF01490">
    <property type="entry name" value="Aa_trans"/>
    <property type="match status" value="1"/>
</dbReference>
<dbReference type="PANTHER" id="PTHR22950:SF692">
    <property type="entry name" value="TRANSMEMBRANE AMINO ACID TRANSPORTER FAMILY PROTEIN"/>
    <property type="match status" value="1"/>
</dbReference>
<dbReference type="PANTHER" id="PTHR22950">
    <property type="entry name" value="AMINO ACID TRANSPORTER"/>
    <property type="match status" value="1"/>
</dbReference>
<comment type="similarity">
    <text evidence="2">Belongs to the amino acid/polyamine transporter 2 family.</text>
</comment>
<comment type="subcellular location">
    <subcellularLocation>
        <location evidence="1">Vacuole membrane</location>
        <topology evidence="1">Multi-pass membrane protein</topology>
    </subcellularLocation>
</comment>
<feature type="region of interest" description="Disordered" evidence="9">
    <location>
        <begin position="1"/>
        <end position="29"/>
    </location>
</feature>
<keyword evidence="5 10" id="KW-0812">Transmembrane</keyword>
<feature type="transmembrane region" description="Helical" evidence="10">
    <location>
        <begin position="642"/>
        <end position="664"/>
    </location>
</feature>
<keyword evidence="8 10" id="KW-0472">Membrane</keyword>
<evidence type="ECO:0000256" key="2">
    <source>
        <dbReference type="ARBA" id="ARBA00008066"/>
    </source>
</evidence>
<feature type="transmembrane region" description="Helical" evidence="10">
    <location>
        <begin position="529"/>
        <end position="545"/>
    </location>
</feature>
<dbReference type="GO" id="GO:0005774">
    <property type="term" value="C:vacuolar membrane"/>
    <property type="evidence" value="ECO:0007669"/>
    <property type="project" value="UniProtKB-SubCell"/>
</dbReference>
<dbReference type="Proteomes" id="UP001306508">
    <property type="component" value="Unassembled WGS sequence"/>
</dbReference>
<sequence length="665" mass="73213">MWKSHNNNNNSTNDINIHENHSSTENEDIEEQLGLLSNNRSNQRQNHSQVHYISIPIERNNLETVENDHNTTINKINSLSLTRRRQSILDTPIGSFRGPNSLSRFATSLKRANSFRHIEINPDLERSFFKDNNDETFDPDTMAPSHLGRRLSMVLRPNLTSNGQTLLGAGIHSISQRPSILNIRGIDTSIIDENSVDYGSIYSATDQLPSQQDNLSPNESILRPAISIAELASNLGIDGYTGNIAPDQDSIILKQVEGKDGEMITVLAGQSTGPQTIFNSINVLIGIGLLALPLGLKYAGWIPGLILLSIFAFGTFCTAELLSRCLDTDPTLMSYADLGYAAFGSKGRALISALFTIDLMGCGVSLVILFADSLNALFPQYSVNFFKILAFFVVTPPVFLPLSVLSNISLLGILSTTGTVFVVTCCGIYKNTKPGSLLNPMETKLWPTNFENFCLSIGLLSACWGGHAVFPNLKTDMRHPSKFKDCLKQTYKITSFTDIGTAVVGYLMFGEMVKDEITKNVLLLPDYPPFIYGLISALMTIIPIAKTPLNARPIISVLDSLCNVQNSEIKYKGKKLQIAKVIQKTNCLVVNVIFVIIAIIFPQFDKIIAFLGAGLCFAICLILPCLFYIRICSNTIKPWEKYTCYTTIFISVVFSILGVGTAIFA</sequence>
<dbReference type="AlphaFoldDB" id="A0AAN7ZST3"/>
<dbReference type="InterPro" id="IPR013057">
    <property type="entry name" value="AA_transpt_TM"/>
</dbReference>
<dbReference type="Gene3D" id="1.20.1740.10">
    <property type="entry name" value="Amino acid/polyamine transporter I"/>
    <property type="match status" value="1"/>
</dbReference>
<accession>A0AAN7ZST3</accession>
<feature type="transmembrane region" description="Helical" evidence="10">
    <location>
        <begin position="349"/>
        <end position="371"/>
    </location>
</feature>
<evidence type="ECO:0000256" key="4">
    <source>
        <dbReference type="ARBA" id="ARBA00022554"/>
    </source>
</evidence>
<evidence type="ECO:0000256" key="3">
    <source>
        <dbReference type="ARBA" id="ARBA00022448"/>
    </source>
</evidence>
<feature type="domain" description="Amino acid transporter transmembrane" evidence="11">
    <location>
        <begin position="271"/>
        <end position="663"/>
    </location>
</feature>
<evidence type="ECO:0000256" key="6">
    <source>
        <dbReference type="ARBA" id="ARBA00022970"/>
    </source>
</evidence>
<organism evidence="12 13">
    <name type="scientific">Arxiozyma heterogenica</name>
    <dbReference type="NCBI Taxonomy" id="278026"/>
    <lineage>
        <taxon>Eukaryota</taxon>
        <taxon>Fungi</taxon>
        <taxon>Dikarya</taxon>
        <taxon>Ascomycota</taxon>
        <taxon>Saccharomycotina</taxon>
        <taxon>Saccharomycetes</taxon>
        <taxon>Saccharomycetales</taxon>
        <taxon>Saccharomycetaceae</taxon>
        <taxon>Arxiozyma</taxon>
    </lineage>
</organism>
<feature type="transmembrane region" description="Helical" evidence="10">
    <location>
        <begin position="302"/>
        <end position="323"/>
    </location>
</feature>
<feature type="transmembrane region" description="Helical" evidence="10">
    <location>
        <begin position="450"/>
        <end position="470"/>
    </location>
</feature>
<keyword evidence="7 10" id="KW-1133">Transmembrane helix</keyword>
<feature type="transmembrane region" description="Helical" evidence="10">
    <location>
        <begin position="607"/>
        <end position="630"/>
    </location>
</feature>
<evidence type="ECO:0000256" key="1">
    <source>
        <dbReference type="ARBA" id="ARBA00004128"/>
    </source>
</evidence>
<reference evidence="13" key="1">
    <citation type="submission" date="2023-07" db="EMBL/GenBank/DDBJ databases">
        <title>A draft genome of Kazachstania heterogenica Y-27499.</title>
        <authorList>
            <person name="Donic C."/>
            <person name="Kralova J.S."/>
            <person name="Fidel L."/>
            <person name="Ben-Dor S."/>
            <person name="Jung S."/>
        </authorList>
    </citation>
    <scope>NUCLEOTIDE SEQUENCE [LARGE SCALE GENOMIC DNA]</scope>
    <source>
        <strain evidence="13">Y27499</strain>
    </source>
</reference>
<evidence type="ECO:0000256" key="8">
    <source>
        <dbReference type="ARBA" id="ARBA00023136"/>
    </source>
</evidence>
<feature type="transmembrane region" description="Helical" evidence="10">
    <location>
        <begin position="409"/>
        <end position="430"/>
    </location>
</feature>
<keyword evidence="3" id="KW-0813">Transport</keyword>
<evidence type="ECO:0000313" key="12">
    <source>
        <dbReference type="EMBL" id="KAK5780809.1"/>
    </source>
</evidence>
<keyword evidence="4" id="KW-0926">Vacuole</keyword>
<evidence type="ECO:0000256" key="10">
    <source>
        <dbReference type="SAM" id="Phobius"/>
    </source>
</evidence>
<evidence type="ECO:0000256" key="7">
    <source>
        <dbReference type="ARBA" id="ARBA00022989"/>
    </source>
</evidence>